<accession>X1G7G6</accession>
<feature type="non-terminal residue" evidence="1">
    <location>
        <position position="252"/>
    </location>
</feature>
<protein>
    <submittedName>
        <fullName evidence="1">Uncharacterized protein</fullName>
    </submittedName>
</protein>
<proteinExistence type="predicted"/>
<name>X1G7G6_9ZZZZ</name>
<reference evidence="1" key="1">
    <citation type="journal article" date="2014" name="Front. Microbiol.">
        <title>High frequency of phylogenetically diverse reductive dehalogenase-homologous genes in deep subseafloor sedimentary metagenomes.</title>
        <authorList>
            <person name="Kawai M."/>
            <person name="Futagami T."/>
            <person name="Toyoda A."/>
            <person name="Takaki Y."/>
            <person name="Nishi S."/>
            <person name="Hori S."/>
            <person name="Arai W."/>
            <person name="Tsubouchi T."/>
            <person name="Morono Y."/>
            <person name="Uchiyama I."/>
            <person name="Ito T."/>
            <person name="Fujiyama A."/>
            <person name="Inagaki F."/>
            <person name="Takami H."/>
        </authorList>
    </citation>
    <scope>NUCLEOTIDE SEQUENCE</scope>
    <source>
        <strain evidence="1">Expedition CK06-06</strain>
    </source>
</reference>
<comment type="caution">
    <text evidence="1">The sequence shown here is derived from an EMBL/GenBank/DDBJ whole genome shotgun (WGS) entry which is preliminary data.</text>
</comment>
<organism evidence="1">
    <name type="scientific">marine sediment metagenome</name>
    <dbReference type="NCBI Taxonomy" id="412755"/>
    <lineage>
        <taxon>unclassified sequences</taxon>
        <taxon>metagenomes</taxon>
        <taxon>ecological metagenomes</taxon>
    </lineage>
</organism>
<gene>
    <name evidence="1" type="ORF">S03H2_34201</name>
</gene>
<dbReference type="EMBL" id="BARU01020852">
    <property type="protein sequence ID" value="GAH53861.1"/>
    <property type="molecule type" value="Genomic_DNA"/>
</dbReference>
<dbReference type="AlphaFoldDB" id="X1G7G6"/>
<evidence type="ECO:0000313" key="1">
    <source>
        <dbReference type="EMBL" id="GAH53861.1"/>
    </source>
</evidence>
<sequence length="252" mass="29170">MPRKGQSPIARIALHQFRRSFDDLLRPQAHINSFSQYLIQIVIEIVMWFGRPKDNYENFERTARVANHFLESGNQKNPEAIAKNFIVVLDKIIPVLNTSRQAEAKAKQILENDPDTRIENYLAYYKVMYEGLLPFICSPIVFAFGVSRKSNNKAFVPETDGKIDLSAIGKMNKLLAYSENRLAIGLNNHLRNAYSHNNYRILDDAQVQLRDRKWGPEIWHLEQIISICDQLWINALGIICALILYDVNNRRI</sequence>